<dbReference type="EMBL" id="CM026433">
    <property type="protein sequence ID" value="KAG0555490.1"/>
    <property type="molecule type" value="Genomic_DNA"/>
</dbReference>
<evidence type="ECO:0008006" key="5">
    <source>
        <dbReference type="Google" id="ProtNLM"/>
    </source>
</evidence>
<organism evidence="2 4">
    <name type="scientific">Ceratodon purpureus</name>
    <name type="common">Fire moss</name>
    <name type="synonym">Dicranum purpureum</name>
    <dbReference type="NCBI Taxonomy" id="3225"/>
    <lineage>
        <taxon>Eukaryota</taxon>
        <taxon>Viridiplantae</taxon>
        <taxon>Streptophyta</taxon>
        <taxon>Embryophyta</taxon>
        <taxon>Bryophyta</taxon>
        <taxon>Bryophytina</taxon>
        <taxon>Bryopsida</taxon>
        <taxon>Dicranidae</taxon>
        <taxon>Pseudoditrichales</taxon>
        <taxon>Ditrichaceae</taxon>
        <taxon>Ceratodon</taxon>
    </lineage>
</organism>
<dbReference type="EMBL" id="CM026433">
    <property type="protein sequence ID" value="KAG0555494.1"/>
    <property type="molecule type" value="Genomic_DNA"/>
</dbReference>
<evidence type="ECO:0000313" key="2">
    <source>
        <dbReference type="EMBL" id="KAG0555490.1"/>
    </source>
</evidence>
<name>A0A8T0G8U6_CERPU</name>
<keyword evidence="4" id="KW-1185">Reference proteome</keyword>
<gene>
    <name evidence="2" type="ORF">KC19_12G172600</name>
    <name evidence="3" type="ORF">KC19_12G173000</name>
</gene>
<evidence type="ECO:0000256" key="1">
    <source>
        <dbReference type="SAM" id="SignalP"/>
    </source>
</evidence>
<evidence type="ECO:0000313" key="3">
    <source>
        <dbReference type="EMBL" id="KAG0555494.1"/>
    </source>
</evidence>
<sequence>MFCVLPSFLPLLGCGVHCCCAVPKCTLHAEVDSTWSLSFRAWSLPGHGEAGVHCSIEISVGGKGQG</sequence>
<keyword evidence="1" id="KW-0732">Signal</keyword>
<feature type="chain" id="PRO_5036274437" description="Secreted protein" evidence="1">
    <location>
        <begin position="22"/>
        <end position="66"/>
    </location>
</feature>
<feature type="signal peptide" evidence="1">
    <location>
        <begin position="1"/>
        <end position="21"/>
    </location>
</feature>
<proteinExistence type="predicted"/>
<dbReference type="Proteomes" id="UP000822688">
    <property type="component" value="Chromosome 12"/>
</dbReference>
<accession>A0A8T0G8U6</accession>
<dbReference type="AlphaFoldDB" id="A0A8T0G8U6"/>
<evidence type="ECO:0000313" key="4">
    <source>
        <dbReference type="Proteomes" id="UP000822688"/>
    </source>
</evidence>
<protein>
    <recommendedName>
        <fullName evidence="5">Secreted protein</fullName>
    </recommendedName>
</protein>
<comment type="caution">
    <text evidence="2">The sequence shown here is derived from an EMBL/GenBank/DDBJ whole genome shotgun (WGS) entry which is preliminary data.</text>
</comment>
<reference evidence="2" key="1">
    <citation type="submission" date="2020-06" db="EMBL/GenBank/DDBJ databases">
        <title>WGS assembly of Ceratodon purpureus strain R40.</title>
        <authorList>
            <person name="Carey S.B."/>
            <person name="Jenkins J."/>
            <person name="Shu S."/>
            <person name="Lovell J.T."/>
            <person name="Sreedasyam A."/>
            <person name="Maumus F."/>
            <person name="Tiley G.P."/>
            <person name="Fernandez-Pozo N."/>
            <person name="Barry K."/>
            <person name="Chen C."/>
            <person name="Wang M."/>
            <person name="Lipzen A."/>
            <person name="Daum C."/>
            <person name="Saski C.A."/>
            <person name="Payton A.C."/>
            <person name="Mcbreen J.C."/>
            <person name="Conrad R.E."/>
            <person name="Kollar L.M."/>
            <person name="Olsson S."/>
            <person name="Huttunen S."/>
            <person name="Landis J.B."/>
            <person name="Wickett N.J."/>
            <person name="Johnson M.G."/>
            <person name="Rensing S.A."/>
            <person name="Grimwood J."/>
            <person name="Schmutz J."/>
            <person name="Mcdaniel S.F."/>
        </authorList>
    </citation>
    <scope>NUCLEOTIDE SEQUENCE</scope>
    <source>
        <strain evidence="2">R40</strain>
    </source>
</reference>